<evidence type="ECO:0000256" key="9">
    <source>
        <dbReference type="ARBA" id="ARBA00022989"/>
    </source>
</evidence>
<evidence type="ECO:0000256" key="10">
    <source>
        <dbReference type="ARBA" id="ARBA00023065"/>
    </source>
</evidence>
<feature type="transmembrane region" description="Helical" evidence="12">
    <location>
        <begin position="241"/>
        <end position="263"/>
    </location>
</feature>
<feature type="transmembrane region" description="Helical" evidence="12">
    <location>
        <begin position="39"/>
        <end position="55"/>
    </location>
</feature>
<comment type="subcellular location">
    <subcellularLocation>
        <location evidence="1">Cell inner membrane</location>
        <topology evidence="1">Multi-pass membrane protein</topology>
    </subcellularLocation>
</comment>
<dbReference type="InterPro" id="IPR004772">
    <property type="entry name" value="TrkH"/>
</dbReference>
<dbReference type="PIRSF" id="PIRSF006247">
    <property type="entry name" value="TrkH"/>
    <property type="match status" value="1"/>
</dbReference>
<evidence type="ECO:0000256" key="2">
    <source>
        <dbReference type="ARBA" id="ARBA00009137"/>
    </source>
</evidence>
<feature type="transmembrane region" description="Helical" evidence="12">
    <location>
        <begin position="402"/>
        <end position="420"/>
    </location>
</feature>
<evidence type="ECO:0000313" key="13">
    <source>
        <dbReference type="EMBL" id="RNJ25905.1"/>
    </source>
</evidence>
<dbReference type="PANTHER" id="PTHR32024:SF2">
    <property type="entry name" value="TRK SYSTEM POTASSIUM UPTAKE PROTEIN TRKG-RELATED"/>
    <property type="match status" value="1"/>
</dbReference>
<keyword evidence="9 12" id="KW-1133">Transmembrane helix</keyword>
<feature type="transmembrane region" description="Helical" evidence="12">
    <location>
        <begin position="432"/>
        <end position="455"/>
    </location>
</feature>
<feature type="transmembrane region" description="Helical" evidence="12">
    <location>
        <begin position="132"/>
        <end position="150"/>
    </location>
</feature>
<name>A0AAJ4R7Y4_9EURY</name>
<proteinExistence type="inferred from homology"/>
<gene>
    <name evidence="13" type="ORF">Nmn1133_03860</name>
</gene>
<evidence type="ECO:0000256" key="12">
    <source>
        <dbReference type="SAM" id="Phobius"/>
    </source>
</evidence>
<reference evidence="13 14" key="1">
    <citation type="submission" date="2018-11" db="EMBL/GenBank/DDBJ databases">
        <title>Genome sequences of Natronomonas sp. CBA1133.</title>
        <authorList>
            <person name="Roh S.W."/>
            <person name="Cha I.-T."/>
        </authorList>
    </citation>
    <scope>NUCLEOTIDE SEQUENCE [LARGE SCALE GENOMIC DNA]</scope>
    <source>
        <strain evidence="13 14">CBA1133</strain>
    </source>
</reference>
<dbReference type="AlphaFoldDB" id="A0AAJ4R7Y4"/>
<dbReference type="PANTHER" id="PTHR32024">
    <property type="entry name" value="TRK SYSTEM POTASSIUM UPTAKE PROTEIN TRKG-RELATED"/>
    <property type="match status" value="1"/>
</dbReference>
<evidence type="ECO:0000256" key="11">
    <source>
        <dbReference type="ARBA" id="ARBA00023136"/>
    </source>
</evidence>
<evidence type="ECO:0000256" key="1">
    <source>
        <dbReference type="ARBA" id="ARBA00004429"/>
    </source>
</evidence>
<feature type="transmembrane region" description="Helical" evidence="12">
    <location>
        <begin position="279"/>
        <end position="297"/>
    </location>
</feature>
<dbReference type="EMBL" id="RJJC01000001">
    <property type="protein sequence ID" value="RNJ25905.1"/>
    <property type="molecule type" value="Genomic_DNA"/>
</dbReference>
<organism evidence="13 14">
    <name type="scientific">Halosegnis longus</name>
    <dbReference type="NCBI Taxonomy" id="2216012"/>
    <lineage>
        <taxon>Archaea</taxon>
        <taxon>Methanobacteriati</taxon>
        <taxon>Methanobacteriota</taxon>
        <taxon>Stenosarchaea group</taxon>
        <taxon>Halobacteria</taxon>
        <taxon>Halobacteriales</taxon>
        <taxon>Natronomonadaceae</taxon>
        <taxon>Halosegnis</taxon>
    </lineage>
</organism>
<evidence type="ECO:0000256" key="6">
    <source>
        <dbReference type="ARBA" id="ARBA00022538"/>
    </source>
</evidence>
<sequence length="494" mass="53145">MRVDWRTSVSLVGAVLKGLAVPLAVTALVAVVYAEPPTPFLISAAGSLLAGFALERFPQQELYPREAFLMVALTWLAVALVGSIPFLLAGTGVFTSPLNALFESMSGITTTGATVIDDFSAHSRGLLFWRQLLQWLGGLGILVLAVGLLSQLSVGGARLMETETQTEDLTKLAPRMSRTARLLGSLYVGLTLLLAVLLYLLFLLDIAPNMDPFNAVSHALTTLATAGFSPEPDSVGAFAPAAQYLITLFMFVGATNFVILYALTQGRTQALRESEEFRFYALLVAGVTALATAILAIDGEFTGAEPTIRHGLFQVVSILTTTGYATVDFNLWSPAVKHVLFLCMFVGGMAGSTTCSIKTFRWLVVVKSFRRELFTELHPEAIRPVRLGGDIVDEETVHDTTMYILLSIVIFVLLTVIVVVDSTRSGLAVGEFDAMSAAASTFLNIGPAFGAAGPYGSYADFPTVSKTAMVVLMWVGRIEIIPVLVLLTPRFWRS</sequence>
<evidence type="ECO:0000256" key="7">
    <source>
        <dbReference type="ARBA" id="ARBA00022692"/>
    </source>
</evidence>
<dbReference type="Proteomes" id="UP000270581">
    <property type="component" value="Unassembled WGS sequence"/>
</dbReference>
<keyword evidence="6" id="KW-0633">Potassium transport</keyword>
<feature type="transmembrane region" description="Helical" evidence="12">
    <location>
        <begin position="182"/>
        <end position="204"/>
    </location>
</feature>
<protein>
    <submittedName>
        <fullName evidence="13">TrkH family potassium uptake protein</fullName>
    </submittedName>
</protein>
<keyword evidence="11 12" id="KW-0472">Membrane</keyword>
<feature type="transmembrane region" description="Helical" evidence="12">
    <location>
        <begin position="339"/>
        <end position="364"/>
    </location>
</feature>
<keyword evidence="10" id="KW-0406">Ion transport</keyword>
<keyword evidence="3" id="KW-0813">Transport</keyword>
<keyword evidence="4" id="KW-1003">Cell membrane</keyword>
<feature type="transmembrane region" description="Helical" evidence="12">
    <location>
        <begin position="67"/>
        <end position="88"/>
    </location>
</feature>
<comment type="caution">
    <text evidence="13">The sequence shown here is derived from an EMBL/GenBank/DDBJ whole genome shotgun (WGS) entry which is preliminary data.</text>
</comment>
<accession>A0AAJ4R7Y4</accession>
<evidence type="ECO:0000256" key="5">
    <source>
        <dbReference type="ARBA" id="ARBA00022519"/>
    </source>
</evidence>
<dbReference type="Pfam" id="PF02386">
    <property type="entry name" value="TrkH"/>
    <property type="match status" value="1"/>
</dbReference>
<evidence type="ECO:0000256" key="4">
    <source>
        <dbReference type="ARBA" id="ARBA00022475"/>
    </source>
</evidence>
<feature type="transmembrane region" description="Helical" evidence="12">
    <location>
        <begin position="12"/>
        <end position="33"/>
    </location>
</feature>
<keyword evidence="7 12" id="KW-0812">Transmembrane</keyword>
<evidence type="ECO:0000313" key="14">
    <source>
        <dbReference type="Proteomes" id="UP000270581"/>
    </source>
</evidence>
<keyword evidence="14" id="KW-1185">Reference proteome</keyword>
<comment type="similarity">
    <text evidence="2">Belongs to the TrkH potassium transport family.</text>
</comment>
<keyword evidence="8" id="KW-0630">Potassium</keyword>
<dbReference type="InterPro" id="IPR003445">
    <property type="entry name" value="Cat_transpt"/>
</dbReference>
<feature type="transmembrane region" description="Helical" evidence="12">
    <location>
        <begin position="467"/>
        <end position="487"/>
    </location>
</feature>
<dbReference type="GO" id="GO:0015379">
    <property type="term" value="F:potassium:chloride symporter activity"/>
    <property type="evidence" value="ECO:0007669"/>
    <property type="project" value="InterPro"/>
</dbReference>
<dbReference type="RefSeq" id="WP_123123868.1">
    <property type="nucleotide sequence ID" value="NZ_QKNW01000001.1"/>
</dbReference>
<evidence type="ECO:0000256" key="8">
    <source>
        <dbReference type="ARBA" id="ARBA00022958"/>
    </source>
</evidence>
<keyword evidence="5" id="KW-0997">Cell inner membrane</keyword>
<dbReference type="GO" id="GO:0005886">
    <property type="term" value="C:plasma membrane"/>
    <property type="evidence" value="ECO:0007669"/>
    <property type="project" value="UniProtKB-SubCell"/>
</dbReference>
<evidence type="ECO:0000256" key="3">
    <source>
        <dbReference type="ARBA" id="ARBA00022448"/>
    </source>
</evidence>